<evidence type="ECO:0000313" key="2">
    <source>
        <dbReference type="Proteomes" id="UP000222310"/>
    </source>
</evidence>
<organism evidence="1 2">
    <name type="scientific">Nostoc linckia z8</name>
    <dbReference type="NCBI Taxonomy" id="1628746"/>
    <lineage>
        <taxon>Bacteria</taxon>
        <taxon>Bacillati</taxon>
        <taxon>Cyanobacteriota</taxon>
        <taxon>Cyanophyceae</taxon>
        <taxon>Nostocales</taxon>
        <taxon>Nostocaceae</taxon>
        <taxon>Nostoc</taxon>
    </lineage>
</organism>
<dbReference type="PANTHER" id="PTHR34849">
    <property type="entry name" value="SSL5025 PROTEIN"/>
    <property type="match status" value="1"/>
</dbReference>
<comment type="caution">
    <text evidence="1">The sequence shown here is derived from an EMBL/GenBank/DDBJ whole genome shotgun (WGS) entry which is preliminary data.</text>
</comment>
<dbReference type="InterPro" id="IPR009057">
    <property type="entry name" value="Homeodomain-like_sf"/>
</dbReference>
<dbReference type="RefSeq" id="WP_099066829.1">
    <property type="nucleotide sequence ID" value="NZ_LAHD01000059.1"/>
</dbReference>
<dbReference type="InterPro" id="IPR007367">
    <property type="entry name" value="DUF433"/>
</dbReference>
<dbReference type="InterPro" id="IPR036388">
    <property type="entry name" value="WH-like_DNA-bd_sf"/>
</dbReference>
<dbReference type="EMBL" id="LAHD01000059">
    <property type="protein sequence ID" value="PHK02139.1"/>
    <property type="molecule type" value="Genomic_DNA"/>
</dbReference>
<gene>
    <name evidence="1" type="ORF">VF08_19885</name>
</gene>
<evidence type="ECO:0000313" key="1">
    <source>
        <dbReference type="EMBL" id="PHK02139.1"/>
    </source>
</evidence>
<dbReference type="Proteomes" id="UP000222310">
    <property type="component" value="Unassembled WGS sequence"/>
</dbReference>
<dbReference type="AlphaFoldDB" id="A0A9Q5ZAH8"/>
<name>A0A9Q5ZAH8_NOSLI</name>
<dbReference type="Gene3D" id="1.10.10.10">
    <property type="entry name" value="Winged helix-like DNA-binding domain superfamily/Winged helix DNA-binding domain"/>
    <property type="match status" value="1"/>
</dbReference>
<protein>
    <recommendedName>
        <fullName evidence="3">DUF433 domain-containing protein</fullName>
    </recommendedName>
</protein>
<sequence length="109" mass="12160">MIFKELEAKLLKLTPAEKAKIINILSQSLANHWEGIEKTPEICSGKACIINTRIPVWGLVHARNLGYSETDILSNYPSLSATDLANAWAYAEAFNEEIAQDIKENEEAE</sequence>
<evidence type="ECO:0008006" key="3">
    <source>
        <dbReference type="Google" id="ProtNLM"/>
    </source>
</evidence>
<reference evidence="1 2" key="1">
    <citation type="submission" date="2015-02" db="EMBL/GenBank/DDBJ databases">
        <title>Nostoc linckia genome annotation.</title>
        <authorList>
            <person name="Zhou Z."/>
        </authorList>
    </citation>
    <scope>NUCLEOTIDE SEQUENCE [LARGE SCALE GENOMIC DNA]</scope>
    <source>
        <strain evidence="2">z8</strain>
    </source>
</reference>
<dbReference type="GeneID" id="57093565"/>
<proteinExistence type="predicted"/>
<accession>A0A9Q5ZAH8</accession>
<dbReference type="PANTHER" id="PTHR34849:SF4">
    <property type="entry name" value="SLR1209 PROTEIN"/>
    <property type="match status" value="1"/>
</dbReference>
<dbReference type="Pfam" id="PF04255">
    <property type="entry name" value="DUF433"/>
    <property type="match status" value="1"/>
</dbReference>
<dbReference type="SUPFAM" id="SSF46689">
    <property type="entry name" value="Homeodomain-like"/>
    <property type="match status" value="1"/>
</dbReference>